<gene>
    <name evidence="2" type="ORF">PGTUg99_013999</name>
</gene>
<dbReference type="EMBL" id="VDEP01000312">
    <property type="protein sequence ID" value="KAA1105120.1"/>
    <property type="molecule type" value="Genomic_DNA"/>
</dbReference>
<comment type="caution">
    <text evidence="2">The sequence shown here is derived from an EMBL/GenBank/DDBJ whole genome shotgun (WGS) entry which is preliminary data.</text>
</comment>
<name>A0A5B0PW48_PUCGR</name>
<dbReference type="AlphaFoldDB" id="A0A5B0PW48"/>
<sequence>MGGRWLATKISVKYVTLGGAILFLIFGLLYLYEGLTWQEMVIEDGLGLSDDLPGQARKIAMGIPPIVKVEG</sequence>
<accession>A0A5B0PW48</accession>
<reference evidence="2 3" key="1">
    <citation type="submission" date="2019-05" db="EMBL/GenBank/DDBJ databases">
        <title>Emergence of the Ug99 lineage of the wheat stem rust pathogen through somatic hybridization.</title>
        <authorList>
            <person name="Li F."/>
            <person name="Upadhyaya N.M."/>
            <person name="Sperschneider J."/>
            <person name="Matny O."/>
            <person name="Nguyen-Phuc H."/>
            <person name="Mago R."/>
            <person name="Raley C."/>
            <person name="Miller M.E."/>
            <person name="Silverstein K.A.T."/>
            <person name="Henningsen E."/>
            <person name="Hirsch C.D."/>
            <person name="Visser B."/>
            <person name="Pretorius Z.A."/>
            <person name="Steffenson B.J."/>
            <person name="Schwessinger B."/>
            <person name="Dodds P.N."/>
            <person name="Figueroa M."/>
        </authorList>
    </citation>
    <scope>NUCLEOTIDE SEQUENCE [LARGE SCALE GENOMIC DNA]</scope>
    <source>
        <strain evidence="2 3">Ug99</strain>
    </source>
</reference>
<feature type="transmembrane region" description="Helical" evidence="1">
    <location>
        <begin position="12"/>
        <end position="32"/>
    </location>
</feature>
<proteinExistence type="predicted"/>
<evidence type="ECO:0000313" key="2">
    <source>
        <dbReference type="EMBL" id="KAA1105120.1"/>
    </source>
</evidence>
<keyword evidence="1" id="KW-0812">Transmembrane</keyword>
<keyword evidence="1" id="KW-0472">Membrane</keyword>
<evidence type="ECO:0000256" key="1">
    <source>
        <dbReference type="SAM" id="Phobius"/>
    </source>
</evidence>
<organism evidence="2 3">
    <name type="scientific">Puccinia graminis f. sp. tritici</name>
    <dbReference type="NCBI Taxonomy" id="56615"/>
    <lineage>
        <taxon>Eukaryota</taxon>
        <taxon>Fungi</taxon>
        <taxon>Dikarya</taxon>
        <taxon>Basidiomycota</taxon>
        <taxon>Pucciniomycotina</taxon>
        <taxon>Pucciniomycetes</taxon>
        <taxon>Pucciniales</taxon>
        <taxon>Pucciniaceae</taxon>
        <taxon>Puccinia</taxon>
    </lineage>
</organism>
<evidence type="ECO:0000313" key="3">
    <source>
        <dbReference type="Proteomes" id="UP000325313"/>
    </source>
</evidence>
<dbReference type="Proteomes" id="UP000325313">
    <property type="component" value="Unassembled WGS sequence"/>
</dbReference>
<protein>
    <submittedName>
        <fullName evidence="2">Uncharacterized protein</fullName>
    </submittedName>
</protein>
<keyword evidence="1" id="KW-1133">Transmembrane helix</keyword>